<evidence type="ECO:0000256" key="12">
    <source>
        <dbReference type="ARBA" id="ARBA00022946"/>
    </source>
</evidence>
<dbReference type="Pfam" id="PF16953">
    <property type="entry name" value="PRORP"/>
    <property type="match status" value="1"/>
</dbReference>
<keyword evidence="12" id="KW-0809">Transit peptide</keyword>
<evidence type="ECO:0000256" key="7">
    <source>
        <dbReference type="ARBA" id="ARBA00022723"/>
    </source>
</evidence>
<dbReference type="Pfam" id="PF17177">
    <property type="entry name" value="PPR_long"/>
    <property type="match status" value="2"/>
</dbReference>
<evidence type="ECO:0000256" key="2">
    <source>
        <dbReference type="ARBA" id="ARBA00001946"/>
    </source>
</evidence>
<dbReference type="EC" id="3.1.26.5" evidence="4"/>
<dbReference type="PANTHER" id="PTHR13547">
    <property type="match status" value="1"/>
</dbReference>
<dbReference type="FunFam" id="3.40.50.11980:FF:000002">
    <property type="entry name" value="Proteinaceous RNase P 2"/>
    <property type="match status" value="1"/>
</dbReference>
<evidence type="ECO:0000256" key="11">
    <source>
        <dbReference type="ARBA" id="ARBA00022842"/>
    </source>
</evidence>
<name>A0A199VU82_ANACO</name>
<dbReference type="Gene3D" id="3.40.50.11980">
    <property type="match status" value="1"/>
</dbReference>
<dbReference type="STRING" id="4615.A0A199VU82"/>
<feature type="region of interest" description="Disordered" evidence="15">
    <location>
        <begin position="291"/>
        <end position="311"/>
    </location>
</feature>
<feature type="domain" description="PRORP" evidence="16">
    <location>
        <begin position="534"/>
        <end position="759"/>
    </location>
</feature>
<keyword evidence="7" id="KW-0479">Metal-binding</keyword>
<dbReference type="GO" id="GO:0001682">
    <property type="term" value="P:tRNA 5'-leader removal"/>
    <property type="evidence" value="ECO:0007669"/>
    <property type="project" value="TreeGrafter"/>
</dbReference>
<keyword evidence="10" id="KW-0862">Zinc</keyword>
<evidence type="ECO:0000259" key="17">
    <source>
        <dbReference type="Pfam" id="PF17177"/>
    </source>
</evidence>
<feature type="repeat" description="PPR" evidence="14">
    <location>
        <begin position="405"/>
        <end position="439"/>
    </location>
</feature>
<dbReference type="InterPro" id="IPR002885">
    <property type="entry name" value="PPR_rpt"/>
</dbReference>
<keyword evidence="9" id="KW-0378">Hydrolase</keyword>
<dbReference type="InterPro" id="IPR011990">
    <property type="entry name" value="TPR-like_helical_dom_sf"/>
</dbReference>
<gene>
    <name evidence="18" type="ORF">ACMD2_05354</name>
</gene>
<dbReference type="PANTHER" id="PTHR13547:SF7">
    <property type="entry name" value="RIBONUCLEASE P"/>
    <property type="match status" value="1"/>
</dbReference>
<evidence type="ECO:0000256" key="6">
    <source>
        <dbReference type="ARBA" id="ARBA00022722"/>
    </source>
</evidence>
<evidence type="ECO:0000256" key="14">
    <source>
        <dbReference type="PROSITE-ProRule" id="PRU00708"/>
    </source>
</evidence>
<dbReference type="InterPro" id="IPR031595">
    <property type="entry name" value="PRORP_C"/>
</dbReference>
<evidence type="ECO:0000256" key="4">
    <source>
        <dbReference type="ARBA" id="ARBA00012179"/>
    </source>
</evidence>
<evidence type="ECO:0000256" key="1">
    <source>
        <dbReference type="ARBA" id="ARBA00000928"/>
    </source>
</evidence>
<comment type="catalytic activity">
    <reaction evidence="1">
        <text>Endonucleolytic cleavage of RNA, removing 5'-extranucleotides from tRNA precursor.</text>
        <dbReference type="EC" id="3.1.26.5"/>
    </reaction>
</comment>
<dbReference type="AlphaFoldDB" id="A0A199VU82"/>
<keyword evidence="11" id="KW-0460">Magnesium</keyword>
<keyword evidence="8" id="KW-0677">Repeat</keyword>
<evidence type="ECO:0000256" key="8">
    <source>
        <dbReference type="ARBA" id="ARBA00022737"/>
    </source>
</evidence>
<dbReference type="PROSITE" id="PS51375">
    <property type="entry name" value="PPR"/>
    <property type="match status" value="1"/>
</dbReference>
<keyword evidence="13" id="KW-0464">Manganese</keyword>
<protein>
    <recommendedName>
        <fullName evidence="4">ribonuclease P</fullName>
        <ecNumber evidence="4">3.1.26.5</ecNumber>
    </recommendedName>
</protein>
<feature type="domain" description="PROP1-like PPR" evidence="17">
    <location>
        <begin position="227"/>
        <end position="287"/>
    </location>
</feature>
<evidence type="ECO:0000256" key="9">
    <source>
        <dbReference type="ARBA" id="ARBA00022801"/>
    </source>
</evidence>
<dbReference type="EMBL" id="LSRQ01000843">
    <property type="protein sequence ID" value="OAY80553.1"/>
    <property type="molecule type" value="Genomic_DNA"/>
</dbReference>
<feature type="domain" description="PROP1-like PPR" evidence="17">
    <location>
        <begin position="349"/>
        <end position="492"/>
    </location>
</feature>
<evidence type="ECO:0000256" key="10">
    <source>
        <dbReference type="ARBA" id="ARBA00022833"/>
    </source>
</evidence>
<dbReference type="Proteomes" id="UP000092600">
    <property type="component" value="Unassembled WGS sequence"/>
</dbReference>
<keyword evidence="5" id="KW-0819">tRNA processing</keyword>
<comment type="cofactor">
    <cofactor evidence="2">
        <name>Mg(2+)</name>
        <dbReference type="ChEBI" id="CHEBI:18420"/>
    </cofactor>
</comment>
<dbReference type="Gene3D" id="1.25.40.10">
    <property type="entry name" value="Tetratricopeptide repeat domain"/>
    <property type="match status" value="1"/>
</dbReference>
<keyword evidence="6" id="KW-0540">Nuclease</keyword>
<evidence type="ECO:0000256" key="13">
    <source>
        <dbReference type="ARBA" id="ARBA00023211"/>
    </source>
</evidence>
<evidence type="ECO:0000256" key="3">
    <source>
        <dbReference type="ARBA" id="ARBA00007626"/>
    </source>
</evidence>
<evidence type="ECO:0000313" key="19">
    <source>
        <dbReference type="Proteomes" id="UP000092600"/>
    </source>
</evidence>
<reference evidence="18 19" key="1">
    <citation type="journal article" date="2016" name="DNA Res.">
        <title>The draft genome of MD-2 pineapple using hybrid error correction of long reads.</title>
        <authorList>
            <person name="Redwan R.M."/>
            <person name="Saidin A."/>
            <person name="Kumar S.V."/>
        </authorList>
    </citation>
    <scope>NUCLEOTIDE SEQUENCE [LARGE SCALE GENOMIC DNA]</scope>
    <source>
        <strain evidence="19">cv. MD2</strain>
        <tissue evidence="18">Leaf</tissue>
    </source>
</reference>
<feature type="compositionally biased region" description="Low complexity" evidence="15">
    <location>
        <begin position="293"/>
        <end position="306"/>
    </location>
</feature>
<comment type="caution">
    <text evidence="18">The sequence shown here is derived from an EMBL/GenBank/DDBJ whole genome shotgun (WGS) entry which is preliminary data.</text>
</comment>
<dbReference type="GO" id="GO:0004526">
    <property type="term" value="F:ribonuclease P activity"/>
    <property type="evidence" value="ECO:0007669"/>
    <property type="project" value="UniProtKB-EC"/>
</dbReference>
<evidence type="ECO:0000256" key="5">
    <source>
        <dbReference type="ARBA" id="ARBA00022694"/>
    </source>
</evidence>
<evidence type="ECO:0000256" key="15">
    <source>
        <dbReference type="SAM" id="MobiDB-lite"/>
    </source>
</evidence>
<organism evidence="18 19">
    <name type="scientific">Ananas comosus</name>
    <name type="common">Pineapple</name>
    <name type="synonym">Ananas ananas</name>
    <dbReference type="NCBI Taxonomy" id="4615"/>
    <lineage>
        <taxon>Eukaryota</taxon>
        <taxon>Viridiplantae</taxon>
        <taxon>Streptophyta</taxon>
        <taxon>Embryophyta</taxon>
        <taxon>Tracheophyta</taxon>
        <taxon>Spermatophyta</taxon>
        <taxon>Magnoliopsida</taxon>
        <taxon>Liliopsida</taxon>
        <taxon>Poales</taxon>
        <taxon>Bromeliaceae</taxon>
        <taxon>Bromelioideae</taxon>
        <taxon>Ananas</taxon>
    </lineage>
</organism>
<evidence type="ECO:0000259" key="16">
    <source>
        <dbReference type="Pfam" id="PF16953"/>
    </source>
</evidence>
<dbReference type="InterPro" id="IPR033443">
    <property type="entry name" value="PROP1-like_PPR_dom"/>
</dbReference>
<comment type="similarity">
    <text evidence="3">Belongs to the PPR family. P subfamily.</text>
</comment>
<evidence type="ECO:0000313" key="18">
    <source>
        <dbReference type="EMBL" id="OAY80553.1"/>
    </source>
</evidence>
<dbReference type="FunFam" id="1.25.40.10:FF:000339">
    <property type="entry name" value="Proteinaceous RNase P 1, chloroplastic/mitochondrial"/>
    <property type="match status" value="1"/>
</dbReference>
<sequence length="800" mass="90093">MSSAPLQRELPFSFSDHRPYHALFKAPSFPNLFSLPRFKVLLPFPALRLRASNVTEGIAPKEETHERRAENGAVVGREEIVEFKGRKQRKGLKGRSFRQFREMGSSGLSSSEDGLVGGEEIAGFRGRKQMKELKDRSFRRFREIGSSGFSSSEDGFAGSEEMLEFGGRKHRKELKDRGFRRNSAMGSSRLPYLRPGRKMAGETLKKAVALSEIDEKTEEEVVKKASKKAKLSPAAIELRVGLDMCSKKGDVVGAISLYDSAIRDGIRMEQYHYNVLLYLCSSAAIGVVHPAKSGSGSSGSNSSSSSTYDRTVSNSQFDDNFNLEFGRNVSSDEQCNRKDDITISDDVKDYARSRGFEIFEKMCLDEVPMSEAALTSVARMALSMANGDLAFEIVKHMKELGINPRLRSYGPALVAFCNNGDVDKAFEVEAHMEESGVQPEESELEALLRASVAARRGDKVYYVLHKLRTNVRQVSLTVANLIEEWFRCSTASKVGKRKWDASVVAKAIENGGGGWHGLGWLGSGRWNVARTRVDGDGLCLACGEKLVTIDLDPIETENFALSVASIACKRERNSSFEKFQKWLDYYGPFEAVVDAANVGVFSQKRFLLTKVNAVVNAIRQKFPSKKWPLIIVHNKRLSGDKMDEPFNSKLIEKWKNADAIYATPTGSNDDWYWLYAAIKCKSLIITNDEMRDHTFQLLGNDFFPRWKERHQVRFSFQDGSFEFQMPPPCSVVVQESAKGHWHIPVLMANEPERERTWLCVTRANSQSELKESSGPPKDIIKDIFTRDYLYFCFCFSYFLR</sequence>
<accession>A0A199VU82</accession>
<dbReference type="GO" id="GO:0046872">
    <property type="term" value="F:metal ion binding"/>
    <property type="evidence" value="ECO:0007669"/>
    <property type="project" value="UniProtKB-KW"/>
</dbReference>
<proteinExistence type="inferred from homology"/>